<accession>B9S9A7</accession>
<sequence>MEEISKVKEILEEYQIVSGQLFNFAKYGIVLANSDPFGIRIPIASILGVGCIRDNDKYLGTPALWGRNKAKALNYVKDKMEVKVGSM</sequence>
<protein>
    <submittedName>
        <fullName evidence="1">Uncharacterized protein</fullName>
    </submittedName>
</protein>
<name>B9S9A7_RICCO</name>
<dbReference type="EMBL" id="EQ973895">
    <property type="protein sequence ID" value="EEF39876.1"/>
    <property type="molecule type" value="Genomic_DNA"/>
</dbReference>
<organism evidence="1 2">
    <name type="scientific">Ricinus communis</name>
    <name type="common">Castor bean</name>
    <dbReference type="NCBI Taxonomy" id="3988"/>
    <lineage>
        <taxon>Eukaryota</taxon>
        <taxon>Viridiplantae</taxon>
        <taxon>Streptophyta</taxon>
        <taxon>Embryophyta</taxon>
        <taxon>Tracheophyta</taxon>
        <taxon>Spermatophyta</taxon>
        <taxon>Magnoliopsida</taxon>
        <taxon>eudicotyledons</taxon>
        <taxon>Gunneridae</taxon>
        <taxon>Pentapetalae</taxon>
        <taxon>rosids</taxon>
        <taxon>fabids</taxon>
        <taxon>Malpighiales</taxon>
        <taxon>Euphorbiaceae</taxon>
        <taxon>Acalyphoideae</taxon>
        <taxon>Acalypheae</taxon>
        <taxon>Ricinus</taxon>
    </lineage>
</organism>
<gene>
    <name evidence="1" type="ORF">RCOM_1015130</name>
</gene>
<dbReference type="Proteomes" id="UP000008311">
    <property type="component" value="Unassembled WGS sequence"/>
</dbReference>
<dbReference type="AlphaFoldDB" id="B9S9A7"/>
<proteinExistence type="predicted"/>
<dbReference type="InParanoid" id="B9S9A7"/>
<keyword evidence="2" id="KW-1185">Reference proteome</keyword>
<evidence type="ECO:0000313" key="1">
    <source>
        <dbReference type="EMBL" id="EEF39876.1"/>
    </source>
</evidence>
<evidence type="ECO:0000313" key="2">
    <source>
        <dbReference type="Proteomes" id="UP000008311"/>
    </source>
</evidence>
<reference evidence="2" key="1">
    <citation type="journal article" date="2010" name="Nat. Biotechnol.">
        <title>Draft genome sequence of the oilseed species Ricinus communis.</title>
        <authorList>
            <person name="Chan A.P."/>
            <person name="Crabtree J."/>
            <person name="Zhao Q."/>
            <person name="Lorenzi H."/>
            <person name="Orvis J."/>
            <person name="Puiu D."/>
            <person name="Melake-Berhan A."/>
            <person name="Jones K.M."/>
            <person name="Redman J."/>
            <person name="Chen G."/>
            <person name="Cahoon E.B."/>
            <person name="Gedil M."/>
            <person name="Stanke M."/>
            <person name="Haas B.J."/>
            <person name="Wortman J.R."/>
            <person name="Fraser-Liggett C.M."/>
            <person name="Ravel J."/>
            <person name="Rabinowicz P.D."/>
        </authorList>
    </citation>
    <scope>NUCLEOTIDE SEQUENCE [LARGE SCALE GENOMIC DNA]</scope>
    <source>
        <strain evidence="2">cv. Hale</strain>
    </source>
</reference>